<dbReference type="Gene3D" id="1.10.10.2520">
    <property type="entry name" value="Cell wall hydrolase SleB, domain 1"/>
    <property type="match status" value="1"/>
</dbReference>
<organism evidence="3 4">
    <name type="scientific">Tsuneonella litorea</name>
    <dbReference type="NCBI Taxonomy" id="2976475"/>
    <lineage>
        <taxon>Bacteria</taxon>
        <taxon>Pseudomonadati</taxon>
        <taxon>Pseudomonadota</taxon>
        <taxon>Alphaproteobacteria</taxon>
        <taxon>Sphingomonadales</taxon>
        <taxon>Erythrobacteraceae</taxon>
        <taxon>Tsuneonella</taxon>
    </lineage>
</organism>
<protein>
    <submittedName>
        <fullName evidence="3">Cell wall hydrolase</fullName>
    </submittedName>
</protein>
<dbReference type="Proteomes" id="UP001142648">
    <property type="component" value="Unassembled WGS sequence"/>
</dbReference>
<keyword evidence="3" id="KW-0378">Hydrolase</keyword>
<sequence>MNAQTIDAALEPDEGRAQRRIGARVVLALLAVTGALGASSFVPPERAASAAVPVSDTVRRQIATMSTGTDQATVVTGVSAIERNALIPTSDLPVGRLPAFTEIGTSSTAYANALKCMTQAIYYEAANEPETGKRAVAQVVINRLRHPAYPNSVCGVVYEGANAPVCQFSFTCDGSLLRAPMARQWGESRRVAAAALAGQVEPEVGTATNYHADYVVPRWAFTLGKLTKIGRHIFYRLPGRVGSAGAFGDHWAGIERIPALDFGRLRAALDARVDGIEAEPEMAFVPGLTVVPDAKDRHAPIDVGGRLDTTTAWRMSIPDPSELSNSYKSTITNQANAPHAAGVGVAESVPAKEPAA</sequence>
<comment type="caution">
    <text evidence="3">The sequence shown here is derived from an EMBL/GenBank/DDBJ whole genome shotgun (WGS) entry which is preliminary data.</text>
</comment>
<dbReference type="AlphaFoldDB" id="A0A9X3A7Y4"/>
<dbReference type="EMBL" id="JAOAMV010000003">
    <property type="protein sequence ID" value="MCT2558916.1"/>
    <property type="molecule type" value="Genomic_DNA"/>
</dbReference>
<feature type="transmembrane region" description="Helical" evidence="1">
    <location>
        <begin position="21"/>
        <end position="42"/>
    </location>
</feature>
<name>A0A9X3A7Y4_9SPHN</name>
<evidence type="ECO:0000259" key="2">
    <source>
        <dbReference type="Pfam" id="PF07486"/>
    </source>
</evidence>
<reference evidence="3" key="1">
    <citation type="submission" date="2022-09" db="EMBL/GenBank/DDBJ databases">
        <title>The genome sequence of Tsuneonella sp. YG55.</title>
        <authorList>
            <person name="Liu Y."/>
        </authorList>
    </citation>
    <scope>NUCLEOTIDE SEQUENCE</scope>
    <source>
        <strain evidence="3">YG55</strain>
    </source>
</reference>
<accession>A0A9X3A7Y4</accession>
<keyword evidence="1" id="KW-0812">Transmembrane</keyword>
<evidence type="ECO:0000313" key="4">
    <source>
        <dbReference type="Proteomes" id="UP001142648"/>
    </source>
</evidence>
<dbReference type="InterPro" id="IPR011105">
    <property type="entry name" value="Cell_wall_hydrolase_SleB"/>
</dbReference>
<dbReference type="RefSeq" id="WP_259961778.1">
    <property type="nucleotide sequence ID" value="NZ_JAOAMV010000003.1"/>
</dbReference>
<evidence type="ECO:0000256" key="1">
    <source>
        <dbReference type="SAM" id="Phobius"/>
    </source>
</evidence>
<feature type="domain" description="Cell wall hydrolase SleB" evidence="2">
    <location>
        <begin position="127"/>
        <end position="235"/>
    </location>
</feature>
<dbReference type="GO" id="GO:0016787">
    <property type="term" value="F:hydrolase activity"/>
    <property type="evidence" value="ECO:0007669"/>
    <property type="project" value="UniProtKB-KW"/>
</dbReference>
<dbReference type="Pfam" id="PF07486">
    <property type="entry name" value="Hydrolase_2"/>
    <property type="match status" value="1"/>
</dbReference>
<keyword evidence="1" id="KW-0472">Membrane</keyword>
<keyword evidence="4" id="KW-1185">Reference proteome</keyword>
<evidence type="ECO:0000313" key="3">
    <source>
        <dbReference type="EMBL" id="MCT2558916.1"/>
    </source>
</evidence>
<proteinExistence type="predicted"/>
<dbReference type="InterPro" id="IPR042047">
    <property type="entry name" value="SleB_dom1"/>
</dbReference>
<keyword evidence="1" id="KW-1133">Transmembrane helix</keyword>
<gene>
    <name evidence="3" type="ORF">N0B51_07985</name>
</gene>